<evidence type="ECO:0000313" key="3">
    <source>
        <dbReference type="Proteomes" id="UP000479241"/>
    </source>
</evidence>
<accession>A0A6L9W171</accession>
<evidence type="ECO:0000313" key="2">
    <source>
        <dbReference type="EMBL" id="NEK85857.1"/>
    </source>
</evidence>
<dbReference type="InterPro" id="IPR011990">
    <property type="entry name" value="TPR-like_helical_dom_sf"/>
</dbReference>
<proteinExistence type="predicted"/>
<dbReference type="RefSeq" id="WP_163204263.1">
    <property type="nucleotide sequence ID" value="NZ_JAAGWG010000010.1"/>
</dbReference>
<feature type="compositionally biased region" description="Acidic residues" evidence="1">
    <location>
        <begin position="237"/>
        <end position="295"/>
    </location>
</feature>
<organism evidence="2 3">
    <name type="scientific">Blastococcus saxobsidens</name>
    <dbReference type="NCBI Taxonomy" id="138336"/>
    <lineage>
        <taxon>Bacteria</taxon>
        <taxon>Bacillati</taxon>
        <taxon>Actinomycetota</taxon>
        <taxon>Actinomycetes</taxon>
        <taxon>Geodermatophilales</taxon>
        <taxon>Geodermatophilaceae</taxon>
        <taxon>Blastococcus</taxon>
    </lineage>
</organism>
<name>A0A6L9W171_9ACTN</name>
<evidence type="ECO:0000256" key="1">
    <source>
        <dbReference type="SAM" id="MobiDB-lite"/>
    </source>
</evidence>
<dbReference type="Proteomes" id="UP000479241">
    <property type="component" value="Unassembled WGS sequence"/>
</dbReference>
<protein>
    <submittedName>
        <fullName evidence="2">Replicase polyprotein 1ab</fullName>
    </submittedName>
</protein>
<dbReference type="EMBL" id="JAAGWG010000010">
    <property type="protein sequence ID" value="NEK85857.1"/>
    <property type="molecule type" value="Genomic_DNA"/>
</dbReference>
<dbReference type="Gene3D" id="1.25.40.10">
    <property type="entry name" value="Tetratricopeptide repeat domain"/>
    <property type="match status" value="1"/>
</dbReference>
<feature type="region of interest" description="Disordered" evidence="1">
    <location>
        <begin position="237"/>
        <end position="309"/>
    </location>
</feature>
<sequence length="332" mass="35380">MPAGPEIPEWADPRELDPAVRGALRGLDPRNAEKVAGHLVVAGTLVEEDPETALAHARAARDRASRLAVVREAVGVAAYHAEDYAEAARELRAYRRMSGDDSYRAVLADCERALGRADVALRLVAEALAESPDAEEIVELRLVEAGARRDLGEDAAARLVLEAALGGRPEPEGLDGTDEGQLRLAAAYADLLRGQGEEERADAWLAAVAAFDPELAGEDLGVEFSELDDDLAEDDLEDEDGAVVDEDDLDDVDEDSPLDDVDEDSPLDDVDEDSPLDDASDDGELDDEENEDVADAEQRPVAAAGSMTFDEEVEAEVAELLGENGPEGDSAN</sequence>
<reference evidence="2 3" key="1">
    <citation type="submission" date="2019-12" db="EMBL/GenBank/DDBJ databases">
        <title>the WGS of Blastococcus saxobsidens 67B17.</title>
        <authorList>
            <person name="Jiang Z."/>
        </authorList>
    </citation>
    <scope>NUCLEOTIDE SEQUENCE [LARGE SCALE GENOMIC DNA]</scope>
    <source>
        <strain evidence="2 3">67B17</strain>
    </source>
</reference>
<dbReference type="AlphaFoldDB" id="A0A6L9W171"/>
<gene>
    <name evidence="2" type="ORF">GCU60_08790</name>
</gene>
<comment type="caution">
    <text evidence="2">The sequence shown here is derived from an EMBL/GenBank/DDBJ whole genome shotgun (WGS) entry which is preliminary data.</text>
</comment>